<evidence type="ECO:0008006" key="2">
    <source>
        <dbReference type="Google" id="ProtNLM"/>
    </source>
</evidence>
<organism evidence="1">
    <name type="scientific">uncultured Caudovirales phage</name>
    <dbReference type="NCBI Taxonomy" id="2100421"/>
    <lineage>
        <taxon>Viruses</taxon>
        <taxon>Duplodnaviria</taxon>
        <taxon>Heunggongvirae</taxon>
        <taxon>Uroviricota</taxon>
        <taxon>Caudoviricetes</taxon>
        <taxon>Peduoviridae</taxon>
        <taxon>Maltschvirus</taxon>
        <taxon>Maltschvirus maltsch</taxon>
    </lineage>
</organism>
<sequence>MTDIFDRASEKEERDRDLAIRAARSKNQPLKITGFCLSCNEALSDRRFCSAECREDYELQEKIRKISGINR</sequence>
<gene>
    <name evidence="1" type="ORF">UFOVP13_12</name>
</gene>
<name>A0A6J5KID9_9CAUD</name>
<reference evidence="1" key="1">
    <citation type="submission" date="2020-04" db="EMBL/GenBank/DDBJ databases">
        <authorList>
            <person name="Chiriac C."/>
            <person name="Salcher M."/>
            <person name="Ghai R."/>
            <person name="Kavagutti S V."/>
        </authorList>
    </citation>
    <scope>NUCLEOTIDE SEQUENCE</scope>
</reference>
<dbReference type="EMBL" id="LR796145">
    <property type="protein sequence ID" value="CAB4121311.1"/>
    <property type="molecule type" value="Genomic_DNA"/>
</dbReference>
<evidence type="ECO:0000313" key="1">
    <source>
        <dbReference type="EMBL" id="CAB4121311.1"/>
    </source>
</evidence>
<accession>A0A6J5KID9</accession>
<protein>
    <recommendedName>
        <fullName evidence="2">DUF2116 family Zn-ribbon domain-containing protein</fullName>
    </recommendedName>
</protein>
<proteinExistence type="predicted"/>